<organism evidence="1">
    <name type="scientific">Rhizophora mucronata</name>
    <name type="common">Asiatic mangrove</name>
    <dbReference type="NCBI Taxonomy" id="61149"/>
    <lineage>
        <taxon>Eukaryota</taxon>
        <taxon>Viridiplantae</taxon>
        <taxon>Streptophyta</taxon>
        <taxon>Embryophyta</taxon>
        <taxon>Tracheophyta</taxon>
        <taxon>Spermatophyta</taxon>
        <taxon>Magnoliopsida</taxon>
        <taxon>eudicotyledons</taxon>
        <taxon>Gunneridae</taxon>
        <taxon>Pentapetalae</taxon>
        <taxon>rosids</taxon>
        <taxon>fabids</taxon>
        <taxon>Malpighiales</taxon>
        <taxon>Rhizophoraceae</taxon>
        <taxon>Rhizophora</taxon>
    </lineage>
</organism>
<protein>
    <submittedName>
        <fullName evidence="1">Uncharacterized protein</fullName>
    </submittedName>
</protein>
<dbReference type="EMBL" id="GGEC01086284">
    <property type="protein sequence ID" value="MBX66768.1"/>
    <property type="molecule type" value="Transcribed_RNA"/>
</dbReference>
<evidence type="ECO:0000313" key="1">
    <source>
        <dbReference type="EMBL" id="MBX66768.1"/>
    </source>
</evidence>
<accession>A0A2P2QID7</accession>
<reference evidence="1" key="1">
    <citation type="submission" date="2018-02" db="EMBL/GenBank/DDBJ databases">
        <title>Rhizophora mucronata_Transcriptome.</title>
        <authorList>
            <person name="Meera S.P."/>
            <person name="Sreeshan A."/>
            <person name="Augustine A."/>
        </authorList>
    </citation>
    <scope>NUCLEOTIDE SEQUENCE</scope>
    <source>
        <tissue evidence="1">Leaf</tissue>
    </source>
</reference>
<sequence>MINSCFLLSSASC</sequence>
<name>A0A2P2QID7_RHIMU</name>
<proteinExistence type="predicted"/>